<dbReference type="AlphaFoldDB" id="A0A381Q285"/>
<dbReference type="Gene3D" id="2.30.130.40">
    <property type="entry name" value="LON domain-like"/>
    <property type="match status" value="1"/>
</dbReference>
<dbReference type="PROSITE" id="PS51787">
    <property type="entry name" value="LON_N"/>
    <property type="match status" value="1"/>
</dbReference>
<protein>
    <recommendedName>
        <fullName evidence="1">Lon N-terminal domain-containing protein</fullName>
    </recommendedName>
</protein>
<feature type="domain" description="Lon N-terminal" evidence="1">
    <location>
        <begin position="1"/>
        <end position="190"/>
    </location>
</feature>
<dbReference type="InterPro" id="IPR046336">
    <property type="entry name" value="Lon_prtase_N_sf"/>
</dbReference>
<dbReference type="SUPFAM" id="SSF88697">
    <property type="entry name" value="PUA domain-like"/>
    <property type="match status" value="1"/>
</dbReference>
<evidence type="ECO:0000259" key="1">
    <source>
        <dbReference type="PROSITE" id="PS51787"/>
    </source>
</evidence>
<dbReference type="EMBL" id="UINC01001178">
    <property type="protein sequence ID" value="SUZ73412.1"/>
    <property type="molecule type" value="Genomic_DNA"/>
</dbReference>
<organism evidence="2">
    <name type="scientific">marine metagenome</name>
    <dbReference type="NCBI Taxonomy" id="408172"/>
    <lineage>
        <taxon>unclassified sequences</taxon>
        <taxon>metagenomes</taxon>
        <taxon>ecological metagenomes</taxon>
    </lineage>
</organism>
<dbReference type="PANTHER" id="PTHR46732">
    <property type="entry name" value="ATP-DEPENDENT PROTEASE LA (LON) DOMAIN PROTEIN"/>
    <property type="match status" value="1"/>
</dbReference>
<sequence>MFPLGTVLFPTGVLPLRVFEQRYRQMLEDLLPGTREFGVVLIERGSEVGGGEVRSGIGTMARILEARESGDGHWAVVAMGLQRIMVERWLPDDPYPMAEVRPFPDRPGPGVDPASYAALRDRLHCLLDGLVALGETVPSDRAEIAEDPALGSLQMAALAPLTPFDRQRILEVDRVEDRCRLLGELLGEGQELVDLRRRAGEGGAAPGPPR</sequence>
<dbReference type="PANTHER" id="PTHR46732:SF8">
    <property type="entry name" value="ATP-DEPENDENT PROTEASE LA (LON) DOMAIN PROTEIN"/>
    <property type="match status" value="1"/>
</dbReference>
<accession>A0A381Q285</accession>
<proteinExistence type="predicted"/>
<dbReference type="InterPro" id="IPR015947">
    <property type="entry name" value="PUA-like_sf"/>
</dbReference>
<name>A0A381Q285_9ZZZZ</name>
<reference evidence="2" key="1">
    <citation type="submission" date="2018-05" db="EMBL/GenBank/DDBJ databases">
        <authorList>
            <person name="Lanie J.A."/>
            <person name="Ng W.-L."/>
            <person name="Kazmierczak K.M."/>
            <person name="Andrzejewski T.M."/>
            <person name="Davidsen T.M."/>
            <person name="Wayne K.J."/>
            <person name="Tettelin H."/>
            <person name="Glass J.I."/>
            <person name="Rusch D."/>
            <person name="Podicherti R."/>
            <person name="Tsui H.-C.T."/>
            <person name="Winkler M.E."/>
        </authorList>
    </citation>
    <scope>NUCLEOTIDE SEQUENCE</scope>
</reference>
<dbReference type="SMART" id="SM00464">
    <property type="entry name" value="LON"/>
    <property type="match status" value="1"/>
</dbReference>
<gene>
    <name evidence="2" type="ORF">METZ01_LOCUS26266</name>
</gene>
<dbReference type="InterPro" id="IPR003111">
    <property type="entry name" value="Lon_prtase_N"/>
</dbReference>
<dbReference type="Pfam" id="PF02190">
    <property type="entry name" value="LON_substr_bdg"/>
    <property type="match status" value="1"/>
</dbReference>
<evidence type="ECO:0000313" key="2">
    <source>
        <dbReference type="EMBL" id="SUZ73412.1"/>
    </source>
</evidence>